<name>A0ABM7PWC5_SINCY</name>
<dbReference type="InterPro" id="IPR006016">
    <property type="entry name" value="UspA"/>
</dbReference>
<comment type="similarity">
    <text evidence="1">Belongs to the universal stress protein A family.</text>
</comment>
<dbReference type="Pfam" id="PF00582">
    <property type="entry name" value="Usp"/>
    <property type="match status" value="1"/>
</dbReference>
<dbReference type="Gene3D" id="3.40.50.620">
    <property type="entry name" value="HUPs"/>
    <property type="match status" value="1"/>
</dbReference>
<reference evidence="3 4" key="1">
    <citation type="journal article" date="2021" name="J. Biosci. Bioeng.">
        <title>Identification and characterization of a chc gene cluster responsible for the aromatization pathway of cyclohexanecarboxylate degradation in Sinomonas cyclohexanicum ATCC 51369.</title>
        <authorList>
            <person name="Yamamoto T."/>
            <person name="Hasegawa Y."/>
            <person name="Lau P.C.K."/>
            <person name="Iwaki H."/>
        </authorList>
    </citation>
    <scope>NUCLEOTIDE SEQUENCE [LARGE SCALE GENOMIC DNA]</scope>
    <source>
        <strain evidence="3 4">ATCC 51369</strain>
    </source>
</reference>
<keyword evidence="4" id="KW-1185">Reference proteome</keyword>
<dbReference type="PRINTS" id="PR01438">
    <property type="entry name" value="UNVRSLSTRESS"/>
</dbReference>
<dbReference type="PANTHER" id="PTHR46553">
    <property type="entry name" value="ADENINE NUCLEOTIDE ALPHA HYDROLASES-LIKE SUPERFAMILY PROTEIN"/>
    <property type="match status" value="1"/>
</dbReference>
<proteinExistence type="inferred from homology"/>
<protein>
    <submittedName>
        <fullName evidence="3">Universal stress protein</fullName>
    </submittedName>
</protein>
<gene>
    <name evidence="3" type="ORF">SCMU_22280</name>
</gene>
<dbReference type="SUPFAM" id="SSF52402">
    <property type="entry name" value="Adenine nucleotide alpha hydrolases-like"/>
    <property type="match status" value="1"/>
</dbReference>
<dbReference type="InterPro" id="IPR006015">
    <property type="entry name" value="Universal_stress_UspA"/>
</dbReference>
<dbReference type="InterPro" id="IPR014729">
    <property type="entry name" value="Rossmann-like_a/b/a_fold"/>
</dbReference>
<accession>A0ABM7PWC5</accession>
<feature type="domain" description="UspA" evidence="2">
    <location>
        <begin position="6"/>
        <end position="139"/>
    </location>
</feature>
<evidence type="ECO:0000259" key="2">
    <source>
        <dbReference type="Pfam" id="PF00582"/>
    </source>
</evidence>
<organism evidence="3 4">
    <name type="scientific">Sinomonas cyclohexanicum</name>
    <name type="common">Corynebacterium cyclohexanicum</name>
    <dbReference type="NCBI Taxonomy" id="322009"/>
    <lineage>
        <taxon>Bacteria</taxon>
        <taxon>Bacillati</taxon>
        <taxon>Actinomycetota</taxon>
        <taxon>Actinomycetes</taxon>
        <taxon>Micrococcales</taxon>
        <taxon>Micrococcaceae</taxon>
        <taxon>Sinomonas</taxon>
    </lineage>
</organism>
<dbReference type="Proteomes" id="UP001319861">
    <property type="component" value="Chromosome"/>
</dbReference>
<evidence type="ECO:0000256" key="1">
    <source>
        <dbReference type="ARBA" id="ARBA00008791"/>
    </source>
</evidence>
<evidence type="ECO:0000313" key="3">
    <source>
        <dbReference type="EMBL" id="BCT76386.1"/>
    </source>
</evidence>
<evidence type="ECO:0000313" key="4">
    <source>
        <dbReference type="Proteomes" id="UP001319861"/>
    </source>
</evidence>
<sequence length="152" mass="15319">MGSAGIVVGVDGSPLSVESLRWAARMVPGIGGPITAVMAWEYPANAVMGSFPGPEWDPEQAAHQILDRAVQTAFGDSRPDGLSMETIQGPAAHVLLERSKGAGLLVVGSRGLGGFRGLLLGSVSAACAEHAGCPVLVLHGSDHVGSSVAGPT</sequence>
<dbReference type="EMBL" id="AP024525">
    <property type="protein sequence ID" value="BCT76386.1"/>
    <property type="molecule type" value="Genomic_DNA"/>
</dbReference>
<dbReference type="PANTHER" id="PTHR46553:SF3">
    <property type="entry name" value="ADENINE NUCLEOTIDE ALPHA HYDROLASES-LIKE SUPERFAMILY PROTEIN"/>
    <property type="match status" value="1"/>
</dbReference>